<dbReference type="EMBL" id="JAZAVJ010000442">
    <property type="protein sequence ID" value="KAK7397748.1"/>
    <property type="molecule type" value="Genomic_DNA"/>
</dbReference>
<name>A0ABR1GHL9_9HYPO</name>
<organism evidence="2 3">
    <name type="scientific">Neonectria punicea</name>
    <dbReference type="NCBI Taxonomy" id="979145"/>
    <lineage>
        <taxon>Eukaryota</taxon>
        <taxon>Fungi</taxon>
        <taxon>Dikarya</taxon>
        <taxon>Ascomycota</taxon>
        <taxon>Pezizomycotina</taxon>
        <taxon>Sordariomycetes</taxon>
        <taxon>Hypocreomycetidae</taxon>
        <taxon>Hypocreales</taxon>
        <taxon>Nectriaceae</taxon>
        <taxon>Neonectria</taxon>
    </lineage>
</organism>
<accession>A0ABR1GHL9</accession>
<sequence length="432" mass="48130">MVVPDSVCLGIEVEFLAAQHLDETSQANDADPRWVCDPPSRDPYMQQQIATDSPYHWAETSSILKSCEILAGLGLPAACPHPSEPDSKNPISQNAPPGSVFKLPDSTDLRAWNKDASTPKTGTVSRSDYWFIVRERHITEDIRNVHQKSPSPDYYWYGTELNSPILRSPEEFSQGLPTLRLGLTAIQDKMKVAINASCGLHLHVNDAGKMDLQTAQRVACLVYLLEDSVLMPLSHPSRHTSPFSARISVESKIAMEKDIAALGVGSDGATQLKALEILMGQLSKRSKVDNKTLQAMGRIYAQPDLDALGQALRKFDEGPVHTTRRCALVVATKHNTIEFRYPAATFDTEYIACWAALVRHIYAVAMKPADKFSEILCRVYEVVTREQAVGWQVVMQAFDFDAVTPDKWKRCMKDFNGRLKDMDQHGILPPTH</sequence>
<dbReference type="PANTHER" id="PTHR36847">
    <property type="entry name" value="AMIDOLIGASE ENZYME"/>
    <property type="match status" value="1"/>
</dbReference>
<dbReference type="Proteomes" id="UP001498476">
    <property type="component" value="Unassembled WGS sequence"/>
</dbReference>
<gene>
    <name evidence="2" type="ORF">QQX98_012889</name>
</gene>
<proteinExistence type="predicted"/>
<keyword evidence="3" id="KW-1185">Reference proteome</keyword>
<comment type="caution">
    <text evidence="2">The sequence shown here is derived from an EMBL/GenBank/DDBJ whole genome shotgun (WGS) entry which is preliminary data.</text>
</comment>
<evidence type="ECO:0000313" key="2">
    <source>
        <dbReference type="EMBL" id="KAK7397748.1"/>
    </source>
</evidence>
<protein>
    <recommendedName>
        <fullName evidence="4">Amidoligase enzyme</fullName>
    </recommendedName>
</protein>
<evidence type="ECO:0008006" key="4">
    <source>
        <dbReference type="Google" id="ProtNLM"/>
    </source>
</evidence>
<dbReference type="Pfam" id="PF12224">
    <property type="entry name" value="Amidoligase_2"/>
    <property type="match status" value="1"/>
</dbReference>
<evidence type="ECO:0000313" key="3">
    <source>
        <dbReference type="Proteomes" id="UP001498476"/>
    </source>
</evidence>
<dbReference type="InterPro" id="IPR022025">
    <property type="entry name" value="Amidoligase_2"/>
</dbReference>
<dbReference type="PANTHER" id="PTHR36847:SF1">
    <property type="entry name" value="AMIDOLIGASE ENZYME"/>
    <property type="match status" value="1"/>
</dbReference>
<feature type="region of interest" description="Disordered" evidence="1">
    <location>
        <begin position="80"/>
        <end position="104"/>
    </location>
</feature>
<reference evidence="2 3" key="1">
    <citation type="journal article" date="2025" name="Microbiol. Resour. Announc.">
        <title>Draft genome sequences for Neonectria magnoliae and Neonectria punicea, canker pathogens of Liriodendron tulipifera and Acer saccharum in West Virginia.</title>
        <authorList>
            <person name="Petronek H.M."/>
            <person name="Kasson M.T."/>
            <person name="Metheny A.M."/>
            <person name="Stauder C.M."/>
            <person name="Lovett B."/>
            <person name="Lynch S.C."/>
            <person name="Garnas J.R."/>
            <person name="Kasson L.R."/>
            <person name="Stajich J.E."/>
        </authorList>
    </citation>
    <scope>NUCLEOTIDE SEQUENCE [LARGE SCALE GENOMIC DNA]</scope>
    <source>
        <strain evidence="2 3">NRRL 64653</strain>
    </source>
</reference>
<evidence type="ECO:0000256" key="1">
    <source>
        <dbReference type="SAM" id="MobiDB-lite"/>
    </source>
</evidence>